<evidence type="ECO:0000256" key="1">
    <source>
        <dbReference type="SAM" id="MobiDB-lite"/>
    </source>
</evidence>
<sequence>MHFMGTAQNNGESSMGTSSFITLSMQKLLEINNTQIKTANHWLKLKGLFEQKYVRKLVERANNDRKQLETEAAIKIQNWWRRICAHRKETERTKETLQVEETKENLQESSVSDEKTAASKEEKAVIKLQAWWRGAFYRAHMKKEHKERLARCVEEIREAPCSEANPKDERQVPLNRRVECYINGLLSSVLTERKAMAIRLNRLANRSHVCIECMLSRNIFGAIIECLKDLNRSEAHLFVIRPLCELIVKTLSYKPFVNAFAQENLDGLISLSVQLIHHNYKDNEVVSLLVTAINLLAPFIGFKEKMIALNYGWYMRKFQQLFGRLKPNDPRFAAYKKLCVITKRWSLNDWSDN</sequence>
<feature type="region of interest" description="Disordered" evidence="1">
    <location>
        <begin position="92"/>
        <end position="115"/>
    </location>
</feature>
<dbReference type="SMART" id="SM00015">
    <property type="entry name" value="IQ"/>
    <property type="match status" value="2"/>
</dbReference>
<organism evidence="2 3">
    <name type="scientific">Heterodera schachtii</name>
    <name type="common">Sugarbeet cyst nematode worm</name>
    <name type="synonym">Tylenchus schachtii</name>
    <dbReference type="NCBI Taxonomy" id="97005"/>
    <lineage>
        <taxon>Eukaryota</taxon>
        <taxon>Metazoa</taxon>
        <taxon>Ecdysozoa</taxon>
        <taxon>Nematoda</taxon>
        <taxon>Chromadorea</taxon>
        <taxon>Rhabditida</taxon>
        <taxon>Tylenchina</taxon>
        <taxon>Tylenchomorpha</taxon>
        <taxon>Tylenchoidea</taxon>
        <taxon>Heteroderidae</taxon>
        <taxon>Heteroderinae</taxon>
        <taxon>Heterodera</taxon>
    </lineage>
</organism>
<dbReference type="Pfam" id="PF00612">
    <property type="entry name" value="IQ"/>
    <property type="match status" value="2"/>
</dbReference>
<evidence type="ECO:0000313" key="2">
    <source>
        <dbReference type="EMBL" id="KAL3090942.1"/>
    </source>
</evidence>
<dbReference type="Proteomes" id="UP001620645">
    <property type="component" value="Unassembled WGS sequence"/>
</dbReference>
<proteinExistence type="predicted"/>
<dbReference type="PROSITE" id="PS50096">
    <property type="entry name" value="IQ"/>
    <property type="match status" value="1"/>
</dbReference>
<accession>A0ABD2JK42</accession>
<reference evidence="2 3" key="1">
    <citation type="submission" date="2024-10" db="EMBL/GenBank/DDBJ databases">
        <authorList>
            <person name="Kim D."/>
        </authorList>
    </citation>
    <scope>NUCLEOTIDE SEQUENCE [LARGE SCALE GENOMIC DNA]</scope>
    <source>
        <strain evidence="2">Taebaek</strain>
    </source>
</reference>
<dbReference type="InterPro" id="IPR000048">
    <property type="entry name" value="IQ_motif_EF-hand-BS"/>
</dbReference>
<dbReference type="EMBL" id="JBICCN010000138">
    <property type="protein sequence ID" value="KAL3090942.1"/>
    <property type="molecule type" value="Genomic_DNA"/>
</dbReference>
<protein>
    <submittedName>
        <fullName evidence="2">Uncharacterized protein</fullName>
    </submittedName>
</protein>
<name>A0ABD2JK42_HETSC</name>
<dbReference type="SUPFAM" id="SSF52540">
    <property type="entry name" value="P-loop containing nucleoside triphosphate hydrolases"/>
    <property type="match status" value="1"/>
</dbReference>
<dbReference type="AlphaFoldDB" id="A0ABD2JK42"/>
<dbReference type="InterPro" id="IPR027417">
    <property type="entry name" value="P-loop_NTPase"/>
</dbReference>
<dbReference type="Gene3D" id="1.20.5.190">
    <property type="match status" value="1"/>
</dbReference>
<evidence type="ECO:0000313" key="3">
    <source>
        <dbReference type="Proteomes" id="UP001620645"/>
    </source>
</evidence>
<keyword evidence="3" id="KW-1185">Reference proteome</keyword>
<gene>
    <name evidence="2" type="ORF">niasHS_007317</name>
</gene>
<comment type="caution">
    <text evidence="2">The sequence shown here is derived from an EMBL/GenBank/DDBJ whole genome shotgun (WGS) entry which is preliminary data.</text>
</comment>